<protein>
    <recommendedName>
        <fullName evidence="2">AB hydrolase-1 domain-containing protein</fullName>
    </recommendedName>
</protein>
<dbReference type="Pfam" id="PF12697">
    <property type="entry name" value="Abhydrolase_6"/>
    <property type="match status" value="1"/>
</dbReference>
<keyword evidence="4" id="KW-1185">Reference proteome</keyword>
<feature type="domain" description="AB hydrolase-1" evidence="2">
    <location>
        <begin position="10"/>
        <end position="251"/>
    </location>
</feature>
<dbReference type="GO" id="GO:0009694">
    <property type="term" value="P:jasmonic acid metabolic process"/>
    <property type="evidence" value="ECO:0007669"/>
    <property type="project" value="TreeGrafter"/>
</dbReference>
<name>A0A9Q0HU19_9POAL</name>
<dbReference type="FunFam" id="3.40.50.1820:FF:000051">
    <property type="entry name" value="(S)-hydroxynitrile lyase"/>
    <property type="match status" value="1"/>
</dbReference>
<keyword evidence="1" id="KW-0378">Hydrolase</keyword>
<reference evidence="3" key="1">
    <citation type="journal article" date="2022" name="Cell">
        <title>Repeat-based holocentromeres influence genome architecture and karyotype evolution.</title>
        <authorList>
            <person name="Hofstatter P.G."/>
            <person name="Thangavel G."/>
            <person name="Lux T."/>
            <person name="Neumann P."/>
            <person name="Vondrak T."/>
            <person name="Novak P."/>
            <person name="Zhang M."/>
            <person name="Costa L."/>
            <person name="Castellani M."/>
            <person name="Scott A."/>
            <person name="Toegelov H."/>
            <person name="Fuchs J."/>
            <person name="Mata-Sucre Y."/>
            <person name="Dias Y."/>
            <person name="Vanzela A.L.L."/>
            <person name="Huettel B."/>
            <person name="Almeida C.C.S."/>
            <person name="Simkova H."/>
            <person name="Souza G."/>
            <person name="Pedrosa-Harand A."/>
            <person name="Macas J."/>
            <person name="Mayer K.F.X."/>
            <person name="Houben A."/>
            <person name="Marques A."/>
        </authorList>
    </citation>
    <scope>NUCLEOTIDE SEQUENCE</scope>
    <source>
        <strain evidence="3">RhyBre1mFocal</strain>
    </source>
</reference>
<dbReference type="InterPro" id="IPR000073">
    <property type="entry name" value="AB_hydrolase_1"/>
</dbReference>
<evidence type="ECO:0000313" key="3">
    <source>
        <dbReference type="EMBL" id="KAJ1698457.1"/>
    </source>
</evidence>
<gene>
    <name evidence="3" type="ORF">LUZ63_006969</name>
</gene>
<dbReference type="PANTHER" id="PTHR10992">
    <property type="entry name" value="METHYLESTERASE FAMILY MEMBER"/>
    <property type="match status" value="1"/>
</dbReference>
<comment type="caution">
    <text evidence="3">The sequence shown here is derived from an EMBL/GenBank/DDBJ whole genome shotgun (WGS) entry which is preliminary data.</text>
</comment>
<sequence>MEINNGSKHIILIHGACHGAWSWYKVTTQLQSAGYHVTVPDMAASGRDPRQLAEVPSFRDYSQPLLDILGSLPPEEKVILVGHSLGGVNIALAMEEFPEKIAAAVFLSGFMPDFDSPPSHVIDKYSEERPLSAWMDTEFKSLSSGNKILTSMFFGPGFMKSKLYQLCSPQDFTLGMSLIRVSSLFLEDLRLQKPFSKDRFGSVDAVYLVCSEDQGIPPEYQQSMITSHGLVKEVKTIKADHMVMLSAPEELSGCLMEIADKYALI</sequence>
<dbReference type="SUPFAM" id="SSF53474">
    <property type="entry name" value="alpha/beta-Hydrolases"/>
    <property type="match status" value="1"/>
</dbReference>
<dbReference type="GO" id="GO:0080031">
    <property type="term" value="F:methyl salicylate esterase activity"/>
    <property type="evidence" value="ECO:0007669"/>
    <property type="project" value="TreeGrafter"/>
</dbReference>
<dbReference type="AlphaFoldDB" id="A0A9Q0HU19"/>
<proteinExistence type="predicted"/>
<dbReference type="OrthoDB" id="408373at2759"/>
<dbReference type="Gene3D" id="3.40.50.1820">
    <property type="entry name" value="alpha/beta hydrolase"/>
    <property type="match status" value="1"/>
</dbReference>
<dbReference type="InterPro" id="IPR045889">
    <property type="entry name" value="MES/HNL"/>
</dbReference>
<accession>A0A9Q0HU19</accession>
<organism evidence="3 4">
    <name type="scientific">Rhynchospora breviuscula</name>
    <dbReference type="NCBI Taxonomy" id="2022672"/>
    <lineage>
        <taxon>Eukaryota</taxon>
        <taxon>Viridiplantae</taxon>
        <taxon>Streptophyta</taxon>
        <taxon>Embryophyta</taxon>
        <taxon>Tracheophyta</taxon>
        <taxon>Spermatophyta</taxon>
        <taxon>Magnoliopsida</taxon>
        <taxon>Liliopsida</taxon>
        <taxon>Poales</taxon>
        <taxon>Cyperaceae</taxon>
        <taxon>Cyperoideae</taxon>
        <taxon>Rhynchosporeae</taxon>
        <taxon>Rhynchospora</taxon>
    </lineage>
</organism>
<dbReference type="GO" id="GO:0080030">
    <property type="term" value="F:methyl indole-3-acetate esterase activity"/>
    <property type="evidence" value="ECO:0007669"/>
    <property type="project" value="TreeGrafter"/>
</dbReference>
<evidence type="ECO:0000313" key="4">
    <source>
        <dbReference type="Proteomes" id="UP001151287"/>
    </source>
</evidence>
<dbReference type="GO" id="GO:0009696">
    <property type="term" value="P:salicylic acid metabolic process"/>
    <property type="evidence" value="ECO:0007669"/>
    <property type="project" value="TreeGrafter"/>
</dbReference>
<evidence type="ECO:0000256" key="1">
    <source>
        <dbReference type="ARBA" id="ARBA00022801"/>
    </source>
</evidence>
<dbReference type="EMBL" id="JAMQYH010000002">
    <property type="protein sequence ID" value="KAJ1698457.1"/>
    <property type="molecule type" value="Genomic_DNA"/>
</dbReference>
<dbReference type="GO" id="GO:0080032">
    <property type="term" value="F:methyl jasmonate esterase activity"/>
    <property type="evidence" value="ECO:0007669"/>
    <property type="project" value="TreeGrafter"/>
</dbReference>
<dbReference type="InterPro" id="IPR029058">
    <property type="entry name" value="AB_hydrolase_fold"/>
</dbReference>
<evidence type="ECO:0000259" key="2">
    <source>
        <dbReference type="Pfam" id="PF12697"/>
    </source>
</evidence>
<dbReference type="Proteomes" id="UP001151287">
    <property type="component" value="Unassembled WGS sequence"/>
</dbReference>
<dbReference type="PANTHER" id="PTHR10992:SF1083">
    <property type="entry name" value="METHYLESTERASE 1"/>
    <property type="match status" value="1"/>
</dbReference>